<dbReference type="OrthoDB" id="9798835at2"/>
<accession>A0A2T4U3X7</accession>
<dbReference type="SMART" id="SM00418">
    <property type="entry name" value="HTH_ARSR"/>
    <property type="match status" value="1"/>
</dbReference>
<keyword evidence="2" id="KW-0238">DNA-binding</keyword>
<sequence length="124" mass="14311">MKNPDLSSYAAMHKMLGDEKRLHTLRFLYEAGLCVCDLETLLDSSQPAVSQSLRKLKQTGMITSHKHDQWQIYKLNKEYAHYDQLVQILQNLPSAKEQVDEITASGLRTRCSIEITEIRFLEKS</sequence>
<dbReference type="InterPro" id="IPR001845">
    <property type="entry name" value="HTH_ArsR_DNA-bd_dom"/>
</dbReference>
<dbReference type="Pfam" id="PF01022">
    <property type="entry name" value="HTH_5"/>
    <property type="match status" value="1"/>
</dbReference>
<dbReference type="PRINTS" id="PR00778">
    <property type="entry name" value="HTHARSR"/>
</dbReference>
<keyword evidence="1" id="KW-0805">Transcription regulation</keyword>
<evidence type="ECO:0000256" key="3">
    <source>
        <dbReference type="ARBA" id="ARBA00023163"/>
    </source>
</evidence>
<dbReference type="InterPro" id="IPR051081">
    <property type="entry name" value="HTH_MetalResp_TranReg"/>
</dbReference>
<dbReference type="PANTHER" id="PTHR33154">
    <property type="entry name" value="TRANSCRIPTIONAL REGULATOR, ARSR FAMILY"/>
    <property type="match status" value="1"/>
</dbReference>
<evidence type="ECO:0000313" key="5">
    <source>
        <dbReference type="EMBL" id="PTL38065.1"/>
    </source>
</evidence>
<dbReference type="AlphaFoldDB" id="A0A2T4U3X7"/>
<evidence type="ECO:0000313" key="6">
    <source>
        <dbReference type="Proteomes" id="UP000240509"/>
    </source>
</evidence>
<comment type="caution">
    <text evidence="5">The sequence shown here is derived from an EMBL/GenBank/DDBJ whole genome shotgun (WGS) entry which is preliminary data.</text>
</comment>
<gene>
    <name evidence="5" type="ORF">C6Y45_13255</name>
</gene>
<keyword evidence="3" id="KW-0804">Transcription</keyword>
<reference evidence="5 6" key="1">
    <citation type="submission" date="2018-03" db="EMBL/GenBank/DDBJ databases">
        <title>Alkalicoccus saliphilus sp. nov., isolated from a mineral pool.</title>
        <authorList>
            <person name="Zhao B."/>
        </authorList>
    </citation>
    <scope>NUCLEOTIDE SEQUENCE [LARGE SCALE GENOMIC DNA]</scope>
    <source>
        <strain evidence="5 6">6AG</strain>
    </source>
</reference>
<dbReference type="CDD" id="cd00090">
    <property type="entry name" value="HTH_ARSR"/>
    <property type="match status" value="1"/>
</dbReference>
<dbReference type="PANTHER" id="PTHR33154:SF33">
    <property type="entry name" value="TRANSCRIPTIONAL REPRESSOR SDPR"/>
    <property type="match status" value="1"/>
</dbReference>
<protein>
    <submittedName>
        <fullName evidence="5">ArsR family transcriptional regulator</fullName>
    </submittedName>
</protein>
<dbReference type="GO" id="GO:0003677">
    <property type="term" value="F:DNA binding"/>
    <property type="evidence" value="ECO:0007669"/>
    <property type="project" value="UniProtKB-KW"/>
</dbReference>
<dbReference type="SUPFAM" id="SSF46785">
    <property type="entry name" value="Winged helix' DNA-binding domain"/>
    <property type="match status" value="1"/>
</dbReference>
<dbReference type="Gene3D" id="1.10.10.10">
    <property type="entry name" value="Winged helix-like DNA-binding domain superfamily/Winged helix DNA-binding domain"/>
    <property type="match status" value="1"/>
</dbReference>
<dbReference type="RefSeq" id="WP_107585711.1">
    <property type="nucleotide sequence ID" value="NZ_PZJJ01000025.1"/>
</dbReference>
<evidence type="ECO:0000256" key="1">
    <source>
        <dbReference type="ARBA" id="ARBA00023015"/>
    </source>
</evidence>
<organism evidence="5 6">
    <name type="scientific">Alkalicoccus saliphilus</name>
    <dbReference type="NCBI Taxonomy" id="200989"/>
    <lineage>
        <taxon>Bacteria</taxon>
        <taxon>Bacillati</taxon>
        <taxon>Bacillota</taxon>
        <taxon>Bacilli</taxon>
        <taxon>Bacillales</taxon>
        <taxon>Bacillaceae</taxon>
        <taxon>Alkalicoccus</taxon>
    </lineage>
</organism>
<name>A0A2T4U3X7_9BACI</name>
<dbReference type="InterPro" id="IPR036390">
    <property type="entry name" value="WH_DNA-bd_sf"/>
</dbReference>
<dbReference type="EMBL" id="PZJJ01000025">
    <property type="protein sequence ID" value="PTL38065.1"/>
    <property type="molecule type" value="Genomic_DNA"/>
</dbReference>
<dbReference type="NCBIfam" id="NF033788">
    <property type="entry name" value="HTH_metalloreg"/>
    <property type="match status" value="1"/>
</dbReference>
<keyword evidence="6" id="KW-1185">Reference proteome</keyword>
<evidence type="ECO:0000259" key="4">
    <source>
        <dbReference type="PROSITE" id="PS50987"/>
    </source>
</evidence>
<proteinExistence type="predicted"/>
<dbReference type="PROSITE" id="PS50987">
    <property type="entry name" value="HTH_ARSR_2"/>
    <property type="match status" value="1"/>
</dbReference>
<feature type="domain" description="HTH arsR-type" evidence="4">
    <location>
        <begin position="1"/>
        <end position="97"/>
    </location>
</feature>
<evidence type="ECO:0000256" key="2">
    <source>
        <dbReference type="ARBA" id="ARBA00023125"/>
    </source>
</evidence>
<dbReference type="Proteomes" id="UP000240509">
    <property type="component" value="Unassembled WGS sequence"/>
</dbReference>
<dbReference type="InterPro" id="IPR036388">
    <property type="entry name" value="WH-like_DNA-bd_sf"/>
</dbReference>
<dbReference type="GO" id="GO:0003700">
    <property type="term" value="F:DNA-binding transcription factor activity"/>
    <property type="evidence" value="ECO:0007669"/>
    <property type="project" value="InterPro"/>
</dbReference>
<dbReference type="InterPro" id="IPR011991">
    <property type="entry name" value="ArsR-like_HTH"/>
</dbReference>